<dbReference type="FunFam" id="3.30.160.60:FF:000671">
    <property type="entry name" value="Zinc finger protein 26"/>
    <property type="match status" value="1"/>
</dbReference>
<dbReference type="PROSITE" id="PS00028">
    <property type="entry name" value="ZINC_FINGER_C2H2_1"/>
    <property type="match status" value="8"/>
</dbReference>
<dbReference type="Pfam" id="PF00096">
    <property type="entry name" value="zf-C2H2"/>
    <property type="match status" value="8"/>
</dbReference>
<dbReference type="FunFam" id="3.30.160.60:FF:000344">
    <property type="entry name" value="zinc finger protein 90 homolog"/>
    <property type="match status" value="1"/>
</dbReference>
<dbReference type="PANTHER" id="PTHR16515">
    <property type="entry name" value="PR DOMAIN ZINC FINGER PROTEIN"/>
    <property type="match status" value="1"/>
</dbReference>
<evidence type="ECO:0000313" key="15">
    <source>
        <dbReference type="Proteomes" id="UP000014760"/>
    </source>
</evidence>
<dbReference type="PROSITE" id="PS50157">
    <property type="entry name" value="ZINC_FINGER_C2H2_2"/>
    <property type="match status" value="9"/>
</dbReference>
<keyword evidence="4" id="KW-0677">Repeat</keyword>
<feature type="domain" description="C2H2-type" evidence="12">
    <location>
        <begin position="213"/>
        <end position="240"/>
    </location>
</feature>
<feature type="domain" description="C2H2-type" evidence="12">
    <location>
        <begin position="101"/>
        <end position="124"/>
    </location>
</feature>
<gene>
    <name evidence="13" type="ORF">CAPTEDRAFT_159140</name>
</gene>
<evidence type="ECO:0000256" key="7">
    <source>
        <dbReference type="ARBA" id="ARBA00023015"/>
    </source>
</evidence>
<evidence type="ECO:0000256" key="3">
    <source>
        <dbReference type="ARBA" id="ARBA00022723"/>
    </source>
</evidence>
<reference evidence="13 15" key="2">
    <citation type="journal article" date="2013" name="Nature">
        <title>Insights into bilaterian evolution from three spiralian genomes.</title>
        <authorList>
            <person name="Simakov O."/>
            <person name="Marletaz F."/>
            <person name="Cho S.J."/>
            <person name="Edsinger-Gonzales E."/>
            <person name="Havlak P."/>
            <person name="Hellsten U."/>
            <person name="Kuo D.H."/>
            <person name="Larsson T."/>
            <person name="Lv J."/>
            <person name="Arendt D."/>
            <person name="Savage R."/>
            <person name="Osoegawa K."/>
            <person name="de Jong P."/>
            <person name="Grimwood J."/>
            <person name="Chapman J.A."/>
            <person name="Shapiro H."/>
            <person name="Aerts A."/>
            <person name="Otillar R.P."/>
            <person name="Terry A.Y."/>
            <person name="Boore J.L."/>
            <person name="Grigoriev I.V."/>
            <person name="Lindberg D.R."/>
            <person name="Seaver E.C."/>
            <person name="Weisblat D.A."/>
            <person name="Putnam N.H."/>
            <person name="Rokhsar D.S."/>
        </authorList>
    </citation>
    <scope>NUCLEOTIDE SEQUENCE</scope>
    <source>
        <strain evidence="13 15">I ESC-2004</strain>
    </source>
</reference>
<reference evidence="15" key="1">
    <citation type="submission" date="2012-12" db="EMBL/GenBank/DDBJ databases">
        <authorList>
            <person name="Hellsten U."/>
            <person name="Grimwood J."/>
            <person name="Chapman J.A."/>
            <person name="Shapiro H."/>
            <person name="Aerts A."/>
            <person name="Otillar R.P."/>
            <person name="Terry A.Y."/>
            <person name="Boore J.L."/>
            <person name="Simakov O."/>
            <person name="Marletaz F."/>
            <person name="Cho S.-J."/>
            <person name="Edsinger-Gonzales E."/>
            <person name="Havlak P."/>
            <person name="Kuo D.-H."/>
            <person name="Larsson T."/>
            <person name="Lv J."/>
            <person name="Arendt D."/>
            <person name="Savage R."/>
            <person name="Osoegawa K."/>
            <person name="de Jong P."/>
            <person name="Lindberg D.R."/>
            <person name="Seaver E.C."/>
            <person name="Weisblat D.A."/>
            <person name="Putnam N.H."/>
            <person name="Grigoriev I.V."/>
            <person name="Rokhsar D.S."/>
        </authorList>
    </citation>
    <scope>NUCLEOTIDE SEQUENCE</scope>
    <source>
        <strain evidence="15">I ESC-2004</strain>
    </source>
</reference>
<feature type="domain" description="C2H2-type" evidence="12">
    <location>
        <begin position="186"/>
        <end position="213"/>
    </location>
</feature>
<feature type="domain" description="C2H2-type" evidence="12">
    <location>
        <begin position="128"/>
        <end position="156"/>
    </location>
</feature>
<dbReference type="GO" id="GO:0010468">
    <property type="term" value="P:regulation of gene expression"/>
    <property type="evidence" value="ECO:0007669"/>
    <property type="project" value="TreeGrafter"/>
</dbReference>
<dbReference type="EMBL" id="AMQN01014503">
    <property type="status" value="NOT_ANNOTATED_CDS"/>
    <property type="molecule type" value="Genomic_DNA"/>
</dbReference>
<keyword evidence="3" id="KW-0479">Metal-binding</keyword>
<dbReference type="STRING" id="283909.R7T9J9"/>
<dbReference type="SUPFAM" id="SSF57667">
    <property type="entry name" value="beta-beta-alpha zinc fingers"/>
    <property type="match status" value="5"/>
</dbReference>
<evidence type="ECO:0000256" key="1">
    <source>
        <dbReference type="ARBA" id="ARBA00004123"/>
    </source>
</evidence>
<proteinExistence type="inferred from homology"/>
<evidence type="ECO:0000256" key="6">
    <source>
        <dbReference type="ARBA" id="ARBA00022833"/>
    </source>
</evidence>
<evidence type="ECO:0000256" key="8">
    <source>
        <dbReference type="ARBA" id="ARBA00023125"/>
    </source>
</evidence>
<dbReference type="SMART" id="SM00355">
    <property type="entry name" value="ZnF_C2H2"/>
    <property type="match status" value="9"/>
</dbReference>
<dbReference type="AlphaFoldDB" id="R7T9J9"/>
<keyword evidence="15" id="KW-1185">Reference proteome</keyword>
<dbReference type="Gene3D" id="3.30.160.60">
    <property type="entry name" value="Classic Zinc Finger"/>
    <property type="match status" value="8"/>
</dbReference>
<evidence type="ECO:0000313" key="14">
    <source>
        <dbReference type="EnsemblMetazoa" id="CapteP159140"/>
    </source>
</evidence>
<dbReference type="OMA" id="VYQDHEY"/>
<feature type="domain" description="C2H2-type" evidence="12">
    <location>
        <begin position="158"/>
        <end position="185"/>
    </location>
</feature>
<evidence type="ECO:0000256" key="4">
    <source>
        <dbReference type="ARBA" id="ARBA00022737"/>
    </source>
</evidence>
<dbReference type="InterPro" id="IPR036236">
    <property type="entry name" value="Znf_C2H2_sf"/>
</dbReference>
<feature type="domain" description="C2H2-type" evidence="12">
    <location>
        <begin position="41"/>
        <end position="68"/>
    </location>
</feature>
<evidence type="ECO:0000256" key="2">
    <source>
        <dbReference type="ARBA" id="ARBA00006991"/>
    </source>
</evidence>
<keyword evidence="7" id="KW-0805">Transcription regulation</keyword>
<dbReference type="EnsemblMetazoa" id="CapteT159140">
    <property type="protein sequence ID" value="CapteP159140"/>
    <property type="gene ID" value="CapteG159140"/>
</dbReference>
<evidence type="ECO:0000313" key="13">
    <source>
        <dbReference type="EMBL" id="ELT90197.1"/>
    </source>
</evidence>
<evidence type="ECO:0000259" key="12">
    <source>
        <dbReference type="PROSITE" id="PS50157"/>
    </source>
</evidence>
<comment type="subcellular location">
    <subcellularLocation>
        <location evidence="1">Nucleus</location>
    </subcellularLocation>
</comment>
<organism evidence="13">
    <name type="scientific">Capitella teleta</name>
    <name type="common">Polychaete worm</name>
    <dbReference type="NCBI Taxonomy" id="283909"/>
    <lineage>
        <taxon>Eukaryota</taxon>
        <taxon>Metazoa</taxon>
        <taxon>Spiralia</taxon>
        <taxon>Lophotrochozoa</taxon>
        <taxon>Annelida</taxon>
        <taxon>Polychaeta</taxon>
        <taxon>Sedentaria</taxon>
        <taxon>Scolecida</taxon>
        <taxon>Capitellidae</taxon>
        <taxon>Capitella</taxon>
    </lineage>
</organism>
<dbReference type="HOGENOM" id="CLU_002678_2_1_1"/>
<keyword evidence="9" id="KW-0804">Transcription</keyword>
<feature type="domain" description="C2H2-type" evidence="12">
    <location>
        <begin position="241"/>
        <end position="268"/>
    </location>
</feature>
<dbReference type="InterPro" id="IPR013087">
    <property type="entry name" value="Znf_C2H2_type"/>
</dbReference>
<dbReference type="EMBL" id="KB311026">
    <property type="protein sequence ID" value="ELT90197.1"/>
    <property type="molecule type" value="Genomic_DNA"/>
</dbReference>
<keyword evidence="10" id="KW-0539">Nucleus</keyword>
<keyword evidence="8" id="KW-0238">DNA-binding</keyword>
<protein>
    <recommendedName>
        <fullName evidence="12">C2H2-type domain-containing protein</fullName>
    </recommendedName>
</protein>
<keyword evidence="6" id="KW-0862">Zinc</keyword>
<dbReference type="Proteomes" id="UP000014760">
    <property type="component" value="Unassembled WGS sequence"/>
</dbReference>
<sequence length="326" mass="37626">MLRHNSDLPYKCHLCPKAYSEKRHLDQHGKTHAVDPPIRGKVCDECGKTFVSPSYLRIHLLTHSEESPHECELCGKKYRFKSNLRQHRLSAHRHEVRPLAHSCNICSKSFAREAWLVLHRAEEHNRWYACRLCEQRFIWRYLLNEHVTVAHGNGAPRYQCPRCPRSFSRKSALKRHGTSHEQSKPFNCKECGRSYSYRSSLVTHETLHSSDSHTCPQCGQNFSLSAGLKRHLAYHKADRPFECVICGKAFVIKGDLKRHMNIHLKSEVETTEEIVNTEIVLLPSNMTDEGANQELIFLQTDSNQPIMLTNQNLEELGIIIDSPDQI</sequence>
<evidence type="ECO:0000256" key="5">
    <source>
        <dbReference type="ARBA" id="ARBA00022771"/>
    </source>
</evidence>
<dbReference type="GO" id="GO:0003677">
    <property type="term" value="F:DNA binding"/>
    <property type="evidence" value="ECO:0007669"/>
    <property type="project" value="UniProtKB-KW"/>
</dbReference>
<dbReference type="GO" id="GO:0008270">
    <property type="term" value="F:zinc ion binding"/>
    <property type="evidence" value="ECO:0007669"/>
    <property type="project" value="UniProtKB-KW"/>
</dbReference>
<dbReference type="FunFam" id="3.30.160.60:FF:000086">
    <property type="entry name" value="transcription factor E4F1 isoform X1"/>
    <property type="match status" value="1"/>
</dbReference>
<evidence type="ECO:0000256" key="11">
    <source>
        <dbReference type="PROSITE-ProRule" id="PRU00042"/>
    </source>
</evidence>
<evidence type="ECO:0000256" key="10">
    <source>
        <dbReference type="ARBA" id="ARBA00023242"/>
    </source>
</evidence>
<name>R7T9J9_CAPTE</name>
<accession>R7T9J9</accession>
<dbReference type="InterPro" id="IPR050331">
    <property type="entry name" value="Zinc_finger"/>
</dbReference>
<feature type="domain" description="C2H2-type" evidence="12">
    <location>
        <begin position="10"/>
        <end position="37"/>
    </location>
</feature>
<feature type="domain" description="C2H2-type" evidence="12">
    <location>
        <begin position="69"/>
        <end position="97"/>
    </location>
</feature>
<dbReference type="GO" id="GO:0005634">
    <property type="term" value="C:nucleus"/>
    <property type="evidence" value="ECO:0007669"/>
    <property type="project" value="UniProtKB-SubCell"/>
</dbReference>
<keyword evidence="5 11" id="KW-0863">Zinc-finger</keyword>
<dbReference type="OrthoDB" id="6219989at2759"/>
<comment type="similarity">
    <text evidence="2">Belongs to the krueppel C2H2-type zinc-finger protein family.</text>
</comment>
<reference evidence="14" key="3">
    <citation type="submission" date="2015-06" db="UniProtKB">
        <authorList>
            <consortium name="EnsemblMetazoa"/>
        </authorList>
    </citation>
    <scope>IDENTIFICATION</scope>
</reference>
<evidence type="ECO:0000256" key="9">
    <source>
        <dbReference type="ARBA" id="ARBA00023163"/>
    </source>
</evidence>
<dbReference type="PANTHER" id="PTHR16515:SF66">
    <property type="entry name" value="C2H2-TYPE DOMAIN-CONTAINING PROTEIN"/>
    <property type="match status" value="1"/>
</dbReference>